<accession>A0A644ZQ62</accession>
<dbReference type="AlphaFoldDB" id="A0A644ZQ62"/>
<proteinExistence type="predicted"/>
<dbReference type="EMBL" id="VSSQ01009130">
    <property type="protein sequence ID" value="MPM40793.1"/>
    <property type="molecule type" value="Genomic_DNA"/>
</dbReference>
<gene>
    <name evidence="1" type="ORF">SDC9_87441</name>
</gene>
<sequence>MKKYAIIPDEFISDGIKWLVIEKDPLDSGGYFLYHHKVLEEPCVYDDWFKELEHALQAAKEDFGINENDWKDF</sequence>
<organism evidence="1">
    <name type="scientific">bioreactor metagenome</name>
    <dbReference type="NCBI Taxonomy" id="1076179"/>
    <lineage>
        <taxon>unclassified sequences</taxon>
        <taxon>metagenomes</taxon>
        <taxon>ecological metagenomes</taxon>
    </lineage>
</organism>
<reference evidence="1" key="1">
    <citation type="submission" date="2019-08" db="EMBL/GenBank/DDBJ databases">
        <authorList>
            <person name="Kucharzyk K."/>
            <person name="Murdoch R.W."/>
            <person name="Higgins S."/>
            <person name="Loffler F."/>
        </authorList>
    </citation>
    <scope>NUCLEOTIDE SEQUENCE</scope>
</reference>
<name>A0A644ZQ62_9ZZZZ</name>
<comment type="caution">
    <text evidence="1">The sequence shown here is derived from an EMBL/GenBank/DDBJ whole genome shotgun (WGS) entry which is preliminary data.</text>
</comment>
<protein>
    <submittedName>
        <fullName evidence="1">Uncharacterized protein</fullName>
    </submittedName>
</protein>
<evidence type="ECO:0000313" key="1">
    <source>
        <dbReference type="EMBL" id="MPM40793.1"/>
    </source>
</evidence>